<dbReference type="SUPFAM" id="SSF53335">
    <property type="entry name" value="S-adenosyl-L-methionine-dependent methyltransferases"/>
    <property type="match status" value="1"/>
</dbReference>
<dbReference type="STRING" id="907348.TresaDRAFT_2543"/>
<dbReference type="InterPro" id="IPR022642">
    <property type="entry name" value="CheR_C"/>
</dbReference>
<dbReference type="Pfam" id="PF03705">
    <property type="entry name" value="CheR_N"/>
    <property type="match status" value="1"/>
</dbReference>
<dbReference type="SUPFAM" id="SSF47757">
    <property type="entry name" value="Chemotaxis receptor methyltransferase CheR, N-terminal domain"/>
    <property type="match status" value="1"/>
</dbReference>
<dbReference type="eggNOG" id="COG1352">
    <property type="taxonomic scope" value="Bacteria"/>
</dbReference>
<name>H7EIC4_9SPIR</name>
<dbReference type="InterPro" id="IPR036804">
    <property type="entry name" value="CheR_N_sf"/>
</dbReference>
<dbReference type="RefSeq" id="WP_002702652.1">
    <property type="nucleotide sequence ID" value="NZ_AGRW01000035.1"/>
</dbReference>
<keyword evidence="8" id="KW-1185">Reference proteome</keyword>
<dbReference type="GO" id="GO:0032259">
    <property type="term" value="P:methylation"/>
    <property type="evidence" value="ECO:0007669"/>
    <property type="project" value="UniProtKB-KW"/>
</dbReference>
<reference evidence="7 8" key="1">
    <citation type="submission" date="2011-09" db="EMBL/GenBank/DDBJ databases">
        <title>The draft genome of Treponema saccharophilum DSM 2985.</title>
        <authorList>
            <consortium name="US DOE Joint Genome Institute (JGI-PGF)"/>
            <person name="Lucas S."/>
            <person name="Copeland A."/>
            <person name="Lapidus A."/>
            <person name="Glavina del Rio T."/>
            <person name="Dalin E."/>
            <person name="Tice H."/>
            <person name="Bruce D."/>
            <person name="Goodwin L."/>
            <person name="Pitluck S."/>
            <person name="Peters L."/>
            <person name="Kyrpides N."/>
            <person name="Mavromatis K."/>
            <person name="Ivanova N."/>
            <person name="Markowitz V."/>
            <person name="Cheng J.-F."/>
            <person name="Hugenholtz P."/>
            <person name="Woyke T."/>
            <person name="Wu D."/>
            <person name="Gronow S."/>
            <person name="Wellnitz S."/>
            <person name="Brambilla E."/>
            <person name="Klenk H.-P."/>
            <person name="Eisen J.A."/>
        </authorList>
    </citation>
    <scope>NUCLEOTIDE SEQUENCE [LARGE SCALE GENOMIC DNA]</scope>
    <source>
        <strain evidence="7 8">DSM 2985</strain>
    </source>
</reference>
<dbReference type="EC" id="2.1.1.80" evidence="2"/>
<dbReference type="Proteomes" id="UP000003571">
    <property type="component" value="Unassembled WGS sequence"/>
</dbReference>
<dbReference type="Gene3D" id="3.40.50.150">
    <property type="entry name" value="Vaccinia Virus protein VP39"/>
    <property type="match status" value="1"/>
</dbReference>
<protein>
    <recommendedName>
        <fullName evidence="2">protein-glutamate O-methyltransferase</fullName>
        <ecNumber evidence="2">2.1.1.80</ecNumber>
    </recommendedName>
</protein>
<dbReference type="GO" id="GO:0008983">
    <property type="term" value="F:protein-glutamate O-methyltransferase activity"/>
    <property type="evidence" value="ECO:0007669"/>
    <property type="project" value="UniProtKB-EC"/>
</dbReference>
<keyword evidence="3 7" id="KW-0489">Methyltransferase</keyword>
<dbReference type="PANTHER" id="PTHR24422">
    <property type="entry name" value="CHEMOTAXIS PROTEIN METHYLTRANSFERASE"/>
    <property type="match status" value="1"/>
</dbReference>
<dbReference type="PATRIC" id="fig|907348.3.peg.567"/>
<evidence type="ECO:0000259" key="6">
    <source>
        <dbReference type="PROSITE" id="PS50123"/>
    </source>
</evidence>
<comment type="catalytic activity">
    <reaction evidence="1">
        <text>L-glutamyl-[protein] + S-adenosyl-L-methionine = [protein]-L-glutamate 5-O-methyl ester + S-adenosyl-L-homocysteine</text>
        <dbReference type="Rhea" id="RHEA:24452"/>
        <dbReference type="Rhea" id="RHEA-COMP:10208"/>
        <dbReference type="Rhea" id="RHEA-COMP:10311"/>
        <dbReference type="ChEBI" id="CHEBI:29973"/>
        <dbReference type="ChEBI" id="CHEBI:57856"/>
        <dbReference type="ChEBI" id="CHEBI:59789"/>
        <dbReference type="ChEBI" id="CHEBI:82795"/>
        <dbReference type="EC" id="2.1.1.80"/>
    </reaction>
</comment>
<dbReference type="InterPro" id="IPR050903">
    <property type="entry name" value="Bact_Chemotaxis_MeTrfase"/>
</dbReference>
<dbReference type="PIRSF" id="PIRSF000410">
    <property type="entry name" value="CheR"/>
    <property type="match status" value="1"/>
</dbReference>
<keyword evidence="4 7" id="KW-0808">Transferase</keyword>
<evidence type="ECO:0000313" key="8">
    <source>
        <dbReference type="Proteomes" id="UP000003571"/>
    </source>
</evidence>
<dbReference type="PRINTS" id="PR00996">
    <property type="entry name" value="CHERMTFRASE"/>
</dbReference>
<keyword evidence="5" id="KW-0949">S-adenosyl-L-methionine</keyword>
<dbReference type="AlphaFoldDB" id="H7EIC4"/>
<dbReference type="SMART" id="SM00138">
    <property type="entry name" value="MeTrc"/>
    <property type="match status" value="1"/>
</dbReference>
<evidence type="ECO:0000256" key="4">
    <source>
        <dbReference type="ARBA" id="ARBA00022679"/>
    </source>
</evidence>
<evidence type="ECO:0000313" key="7">
    <source>
        <dbReference type="EMBL" id="EIC02694.1"/>
    </source>
</evidence>
<evidence type="ECO:0000256" key="5">
    <source>
        <dbReference type="ARBA" id="ARBA00022691"/>
    </source>
</evidence>
<accession>H7EIC4</accession>
<evidence type="ECO:0000256" key="2">
    <source>
        <dbReference type="ARBA" id="ARBA00012534"/>
    </source>
</evidence>
<organism evidence="7 8">
    <name type="scientific">Treponema saccharophilum DSM 2985</name>
    <dbReference type="NCBI Taxonomy" id="907348"/>
    <lineage>
        <taxon>Bacteria</taxon>
        <taxon>Pseudomonadati</taxon>
        <taxon>Spirochaetota</taxon>
        <taxon>Spirochaetia</taxon>
        <taxon>Spirochaetales</taxon>
        <taxon>Treponemataceae</taxon>
        <taxon>Treponema</taxon>
    </lineage>
</organism>
<dbReference type="PROSITE" id="PS50123">
    <property type="entry name" value="CHER"/>
    <property type="match status" value="1"/>
</dbReference>
<dbReference type="InterPro" id="IPR026024">
    <property type="entry name" value="Chemotaxis_MeTrfase_CheR"/>
</dbReference>
<sequence>MGAEFLKKQAELTDKQFLKIADFIQNNVGIKMPEQKKLMVQSRLQSRLKALGMESFDDYIAYAFSTGSHSDEEIALMIDVITTNLTSFFREKQHFDSMMTTILPEFAKNGFSKIDIWSAACSSGQEPYTLSIVMSEYFRTHPGAFSDFSILATDISSRMLEKAENAVYTMDDVEDLPFDMKKRYFLKSKDEAAQQVRVKPEIRKKVRFERLNFMDSSYPIETDKHIIFCRNALIYFDKPTQEAVIRKLIEHLIPGGYLFLGHSETIFGMNLPLRNVGPTMFRKEIER</sequence>
<dbReference type="OrthoDB" id="9816309at2"/>
<dbReference type="InterPro" id="IPR000780">
    <property type="entry name" value="CheR_MeTrfase"/>
</dbReference>
<comment type="caution">
    <text evidence="7">The sequence shown here is derived from an EMBL/GenBank/DDBJ whole genome shotgun (WGS) entry which is preliminary data.</text>
</comment>
<feature type="domain" description="CheR-type methyltransferase" evidence="6">
    <location>
        <begin position="5"/>
        <end position="286"/>
    </location>
</feature>
<dbReference type="Pfam" id="PF01739">
    <property type="entry name" value="CheR"/>
    <property type="match status" value="1"/>
</dbReference>
<evidence type="ECO:0000256" key="1">
    <source>
        <dbReference type="ARBA" id="ARBA00001541"/>
    </source>
</evidence>
<dbReference type="InterPro" id="IPR022641">
    <property type="entry name" value="CheR_N"/>
</dbReference>
<dbReference type="InterPro" id="IPR029063">
    <property type="entry name" value="SAM-dependent_MTases_sf"/>
</dbReference>
<dbReference type="EMBL" id="AGRW01000035">
    <property type="protein sequence ID" value="EIC02694.1"/>
    <property type="molecule type" value="Genomic_DNA"/>
</dbReference>
<dbReference type="Gene3D" id="1.10.155.10">
    <property type="entry name" value="Chemotaxis receptor methyltransferase CheR, N-terminal domain"/>
    <property type="match status" value="1"/>
</dbReference>
<proteinExistence type="predicted"/>
<gene>
    <name evidence="7" type="ORF">TresaDRAFT_2543</name>
</gene>
<evidence type="ECO:0000256" key="3">
    <source>
        <dbReference type="ARBA" id="ARBA00022603"/>
    </source>
</evidence>
<dbReference type="PANTHER" id="PTHR24422:SF26">
    <property type="entry name" value="CHEMOTAXIS PROTEIN METHYLTRANSFERASE"/>
    <property type="match status" value="1"/>
</dbReference>